<keyword evidence="2 10" id="KW-1003">Cell membrane</keyword>
<keyword evidence="10" id="KW-0997">Cell inner membrane</keyword>
<evidence type="ECO:0000256" key="1">
    <source>
        <dbReference type="ARBA" id="ARBA00004651"/>
    </source>
</evidence>
<evidence type="ECO:0000256" key="6">
    <source>
        <dbReference type="ARBA" id="ARBA00022989"/>
    </source>
</evidence>
<dbReference type="NCBIfam" id="TIGR01695">
    <property type="entry name" value="murJ_mviN"/>
    <property type="match status" value="1"/>
</dbReference>
<protein>
    <recommendedName>
        <fullName evidence="10">Probable lipid II flippase MurJ</fullName>
    </recommendedName>
</protein>
<feature type="transmembrane region" description="Helical" evidence="10">
    <location>
        <begin position="411"/>
        <end position="429"/>
    </location>
</feature>
<dbReference type="UniPathway" id="UPA00219"/>
<dbReference type="InterPro" id="IPR004268">
    <property type="entry name" value="MurJ"/>
</dbReference>
<feature type="transmembrane region" description="Helical" evidence="10">
    <location>
        <begin position="26"/>
        <end position="45"/>
    </location>
</feature>
<keyword evidence="7 10" id="KW-0472">Membrane</keyword>
<feature type="transmembrane region" description="Helical" evidence="10">
    <location>
        <begin position="386"/>
        <end position="405"/>
    </location>
</feature>
<evidence type="ECO:0000256" key="11">
    <source>
        <dbReference type="PIRNR" id="PIRNR002869"/>
    </source>
</evidence>
<keyword evidence="10 11" id="KW-0813">Transport</keyword>
<feature type="transmembrane region" description="Helical" evidence="10">
    <location>
        <begin position="313"/>
        <end position="334"/>
    </location>
</feature>
<comment type="pathway">
    <text evidence="10">Cell wall biogenesis; peptidoglycan biosynthesis.</text>
</comment>
<name>A0A6M4GZY9_9PROT</name>
<feature type="transmembrane region" description="Helical" evidence="10">
    <location>
        <begin position="232"/>
        <end position="254"/>
    </location>
</feature>
<keyword evidence="13" id="KW-1185">Reference proteome</keyword>
<dbReference type="GO" id="GO:0009252">
    <property type="term" value="P:peptidoglycan biosynthetic process"/>
    <property type="evidence" value="ECO:0007669"/>
    <property type="project" value="UniProtKB-UniRule"/>
</dbReference>
<dbReference type="EMBL" id="CP053069">
    <property type="protein sequence ID" value="QJR12625.1"/>
    <property type="molecule type" value="Genomic_DNA"/>
</dbReference>
<keyword evidence="10 11" id="KW-0961">Cell wall biogenesis/degradation</keyword>
<evidence type="ECO:0000256" key="4">
    <source>
        <dbReference type="ARBA" id="ARBA00022960"/>
    </source>
</evidence>
<evidence type="ECO:0000313" key="12">
    <source>
        <dbReference type="EMBL" id="QJR12625.1"/>
    </source>
</evidence>
<feature type="transmembrane region" description="Helical" evidence="10">
    <location>
        <begin position="274"/>
        <end position="292"/>
    </location>
</feature>
<evidence type="ECO:0000256" key="5">
    <source>
        <dbReference type="ARBA" id="ARBA00022984"/>
    </source>
</evidence>
<comment type="subcellular location">
    <subcellularLocation>
        <location evidence="10">Cell inner membrane</location>
        <topology evidence="10">Multi-pass membrane protein</topology>
    </subcellularLocation>
    <subcellularLocation>
        <location evidence="1">Cell membrane</location>
        <topology evidence="1">Multi-pass membrane protein</topology>
    </subcellularLocation>
</comment>
<evidence type="ECO:0000256" key="10">
    <source>
        <dbReference type="HAMAP-Rule" id="MF_02078"/>
    </source>
</evidence>
<comment type="function">
    <text evidence="8 10 11">Involved in peptidoglycan biosynthesis. Transports lipid-linked peptidoglycan precursors from the inner to the outer leaflet of the cytoplasmic membrane.</text>
</comment>
<feature type="transmembrane region" description="Helical" evidence="10">
    <location>
        <begin position="441"/>
        <end position="461"/>
    </location>
</feature>
<evidence type="ECO:0000256" key="8">
    <source>
        <dbReference type="ARBA" id="ARBA00060041"/>
    </source>
</evidence>
<accession>A0A6M4GZY9</accession>
<dbReference type="HAMAP" id="MF_02078">
    <property type="entry name" value="MurJ_MviN"/>
    <property type="match status" value="1"/>
</dbReference>
<dbReference type="InterPro" id="IPR051050">
    <property type="entry name" value="Lipid_II_flippase_MurJ/MviN"/>
</dbReference>
<evidence type="ECO:0000313" key="13">
    <source>
        <dbReference type="Proteomes" id="UP000501534"/>
    </source>
</evidence>
<dbReference type="PIRSF" id="PIRSF002869">
    <property type="entry name" value="MviN"/>
    <property type="match status" value="1"/>
</dbReference>
<dbReference type="PANTHER" id="PTHR47019">
    <property type="entry name" value="LIPID II FLIPPASE MURJ"/>
    <property type="match status" value="1"/>
</dbReference>
<comment type="similarity">
    <text evidence="9 10 11">Belongs to the MurJ/MviN family.</text>
</comment>
<feature type="transmembrane region" description="Helical" evidence="10">
    <location>
        <begin position="186"/>
        <end position="211"/>
    </location>
</feature>
<feature type="transmembrane region" description="Helical" evidence="10">
    <location>
        <begin position="354"/>
        <end position="374"/>
    </location>
</feature>
<evidence type="ECO:0000256" key="2">
    <source>
        <dbReference type="ARBA" id="ARBA00022475"/>
    </source>
</evidence>
<feature type="transmembrane region" description="Helical" evidence="10">
    <location>
        <begin position="481"/>
        <end position="501"/>
    </location>
</feature>
<dbReference type="Proteomes" id="UP000501534">
    <property type="component" value="Chromosome"/>
</dbReference>
<keyword evidence="5 10" id="KW-0573">Peptidoglycan synthesis</keyword>
<evidence type="ECO:0000256" key="9">
    <source>
        <dbReference type="ARBA" id="ARBA00061532"/>
    </source>
</evidence>
<organism evidence="12 13">
    <name type="scientific">Usitatibacter rugosus</name>
    <dbReference type="NCBI Taxonomy" id="2732067"/>
    <lineage>
        <taxon>Bacteria</taxon>
        <taxon>Pseudomonadati</taxon>
        <taxon>Pseudomonadota</taxon>
        <taxon>Betaproteobacteria</taxon>
        <taxon>Nitrosomonadales</taxon>
        <taxon>Usitatibacteraceae</taxon>
        <taxon>Usitatibacter</taxon>
    </lineage>
</organism>
<keyword evidence="4 10" id="KW-0133">Cell shape</keyword>
<evidence type="ECO:0000256" key="3">
    <source>
        <dbReference type="ARBA" id="ARBA00022692"/>
    </source>
</evidence>
<dbReference type="PRINTS" id="PR01806">
    <property type="entry name" value="VIRFACTRMVIN"/>
</dbReference>
<dbReference type="RefSeq" id="WP_171094988.1">
    <property type="nucleotide sequence ID" value="NZ_CP053069.1"/>
</dbReference>
<sequence length="510" mass="54885">MNLLRAAASVSAMTLASRITGFIRDTLIAIFFGAGAATDAFTVAFRIPNLLRRLFAEGAFTQAFVPILGEYRAKHGDEKTRELAGKVLGLLSVVLFVATAIGVIAAPLIVYATAAGFAKDAGKFALTVTMLRICFPYIFFISLVSFAAGLLNTFGSFKAPAFTPVLLNVSFIACIVLLSPHLPQPIVALAVAVFLGGVLQLAFLVPFLAHVRQLPRPRWDPKDEGVLRILKLMAPAVLGVSVAQISLVINTQIASYLGDGAVSWLYFADRLMEFPSALLGVALGTVLLPSLVRHHATDDRAAYSRLLDWGLRLSLLLALPAALGLAMLALPLVATLFWHGAFTQHDAYMTRSALIAYGVGLGGLILVKVLAPGFYARQNIRTPVKVAIASLIVTQVFNALLVPYIGHAGLALSISLAAWFNAGWLWFLMRRSGTYVAEPGWAAFLMKLAVALYLMGGALWFSMGRESSWFELAVGPRALKLGLVIALGAATYFAALWLMGIRLRHFSRNP</sequence>
<dbReference type="GO" id="GO:0015648">
    <property type="term" value="F:lipid-linked peptidoglycan transporter activity"/>
    <property type="evidence" value="ECO:0007669"/>
    <property type="project" value="UniProtKB-UniRule"/>
</dbReference>
<proteinExistence type="inferred from homology"/>
<dbReference type="AlphaFoldDB" id="A0A6M4GZY9"/>
<feature type="transmembrane region" description="Helical" evidence="10">
    <location>
        <begin position="87"/>
        <end position="110"/>
    </location>
</feature>
<dbReference type="Pfam" id="PF03023">
    <property type="entry name" value="MurJ"/>
    <property type="match status" value="1"/>
</dbReference>
<gene>
    <name evidence="10 12" type="primary">murJ</name>
    <name evidence="12" type="ORF">DSM104443_03716</name>
</gene>
<dbReference type="PANTHER" id="PTHR47019:SF1">
    <property type="entry name" value="LIPID II FLIPPASE MURJ"/>
    <property type="match status" value="1"/>
</dbReference>
<dbReference type="KEGG" id="uru:DSM104443_03716"/>
<dbReference type="GO" id="GO:0008360">
    <property type="term" value="P:regulation of cell shape"/>
    <property type="evidence" value="ECO:0007669"/>
    <property type="project" value="UniProtKB-UniRule"/>
</dbReference>
<dbReference type="GO" id="GO:0071555">
    <property type="term" value="P:cell wall organization"/>
    <property type="evidence" value="ECO:0007669"/>
    <property type="project" value="UniProtKB-UniRule"/>
</dbReference>
<feature type="transmembrane region" description="Helical" evidence="10">
    <location>
        <begin position="130"/>
        <end position="154"/>
    </location>
</feature>
<evidence type="ECO:0000256" key="7">
    <source>
        <dbReference type="ARBA" id="ARBA00023136"/>
    </source>
</evidence>
<keyword evidence="3 10" id="KW-0812">Transmembrane</keyword>
<reference evidence="12 13" key="1">
    <citation type="submission" date="2020-04" db="EMBL/GenBank/DDBJ databases">
        <title>Usitatibacter rugosus gen. nov., sp. nov. and Usitatibacter palustris sp. nov., novel members of Usitatibacteraceae fam. nov. within the order Nitrosomonadales isolated from soil.</title>
        <authorList>
            <person name="Huber K.J."/>
            <person name="Neumann-Schaal M."/>
            <person name="Geppert A."/>
            <person name="Luckner M."/>
            <person name="Wanner G."/>
            <person name="Overmann J."/>
        </authorList>
    </citation>
    <scope>NUCLEOTIDE SEQUENCE [LARGE SCALE GENOMIC DNA]</scope>
    <source>
        <strain evidence="12 13">0125_3</strain>
    </source>
</reference>
<keyword evidence="6 10" id="KW-1133">Transmembrane helix</keyword>
<dbReference type="GO" id="GO:0005886">
    <property type="term" value="C:plasma membrane"/>
    <property type="evidence" value="ECO:0007669"/>
    <property type="project" value="UniProtKB-SubCell"/>
</dbReference>
<dbReference type="CDD" id="cd13123">
    <property type="entry name" value="MATE_MurJ_like"/>
    <property type="match status" value="1"/>
</dbReference>
<dbReference type="GO" id="GO:0034204">
    <property type="term" value="P:lipid translocation"/>
    <property type="evidence" value="ECO:0007669"/>
    <property type="project" value="TreeGrafter"/>
</dbReference>